<dbReference type="Proteomes" id="UP000663193">
    <property type="component" value="Chromosome 1"/>
</dbReference>
<organism evidence="2 3">
    <name type="scientific">Phaeosphaeria nodorum (strain SN15 / ATCC MYA-4574 / FGSC 10173)</name>
    <name type="common">Glume blotch fungus</name>
    <name type="synonym">Parastagonospora nodorum</name>
    <dbReference type="NCBI Taxonomy" id="321614"/>
    <lineage>
        <taxon>Eukaryota</taxon>
        <taxon>Fungi</taxon>
        <taxon>Dikarya</taxon>
        <taxon>Ascomycota</taxon>
        <taxon>Pezizomycotina</taxon>
        <taxon>Dothideomycetes</taxon>
        <taxon>Pleosporomycetidae</taxon>
        <taxon>Pleosporales</taxon>
        <taxon>Pleosporineae</taxon>
        <taxon>Phaeosphaeriaceae</taxon>
        <taxon>Parastagonospora</taxon>
    </lineage>
</organism>
<reference evidence="3" key="1">
    <citation type="journal article" date="2021" name="BMC Genomics">
        <title>Chromosome-level genome assembly and manually-curated proteome of model necrotroph Parastagonospora nodorum Sn15 reveals a genome-wide trove of candidate effector homologs, and redundancy of virulence-related functions within an accessory chromosome.</title>
        <authorList>
            <person name="Bertazzoni S."/>
            <person name="Jones D.A.B."/>
            <person name="Phan H.T."/>
            <person name="Tan K.-C."/>
            <person name="Hane J.K."/>
        </authorList>
    </citation>
    <scope>NUCLEOTIDE SEQUENCE [LARGE SCALE GENOMIC DNA]</scope>
    <source>
        <strain evidence="3">SN15 / ATCC MYA-4574 / FGSC 10173)</strain>
    </source>
</reference>
<dbReference type="EMBL" id="CP069023">
    <property type="protein sequence ID" value="QRC91302.1"/>
    <property type="molecule type" value="Genomic_DNA"/>
</dbReference>
<protein>
    <submittedName>
        <fullName evidence="2">Uncharacterized protein</fullName>
    </submittedName>
</protein>
<evidence type="ECO:0000256" key="1">
    <source>
        <dbReference type="SAM" id="SignalP"/>
    </source>
</evidence>
<evidence type="ECO:0000313" key="3">
    <source>
        <dbReference type="Proteomes" id="UP000663193"/>
    </source>
</evidence>
<dbReference type="AlphaFoldDB" id="A0A7U2HX36"/>
<proteinExistence type="predicted"/>
<keyword evidence="1" id="KW-0732">Signal</keyword>
<dbReference type="OrthoDB" id="3777408at2759"/>
<accession>A0A7U2HX36</accession>
<feature type="signal peptide" evidence="1">
    <location>
        <begin position="1"/>
        <end position="19"/>
    </location>
</feature>
<dbReference type="VEuPathDB" id="FungiDB:JI435_401200"/>
<sequence>MQFTFSTAILIALATRSACSPLNSAPTPTMTPQPTCTLTVFREPAFVQDCTFLQHTATATSYTDCHGCALETLVLGLGLPCHAVTNVPGTATTTVTACSEKSDVMAAATPPVTPWKV</sequence>
<keyword evidence="3" id="KW-1185">Reference proteome</keyword>
<name>A0A7U2HX36_PHANO</name>
<feature type="chain" id="PRO_5030796671" evidence="1">
    <location>
        <begin position="20"/>
        <end position="117"/>
    </location>
</feature>
<gene>
    <name evidence="2" type="ORF">JI435_401200</name>
</gene>
<evidence type="ECO:0000313" key="2">
    <source>
        <dbReference type="EMBL" id="QRC91302.1"/>
    </source>
</evidence>